<evidence type="ECO:0000313" key="8">
    <source>
        <dbReference type="EMBL" id="CAE1281261.1"/>
    </source>
</evidence>
<dbReference type="PANTHER" id="PTHR24365">
    <property type="entry name" value="TOLL-LIKE RECEPTOR"/>
    <property type="match status" value="1"/>
</dbReference>
<evidence type="ECO:0000259" key="7">
    <source>
        <dbReference type="PROSITE" id="PS50104"/>
    </source>
</evidence>
<keyword evidence="9" id="KW-1185">Reference proteome</keyword>
<reference evidence="8" key="1">
    <citation type="submission" date="2021-01" db="EMBL/GenBank/DDBJ databases">
        <authorList>
            <person name="Li R."/>
            <person name="Bekaert M."/>
        </authorList>
    </citation>
    <scope>NUCLEOTIDE SEQUENCE</scope>
    <source>
        <strain evidence="8">Farmed</strain>
    </source>
</reference>
<keyword evidence="4 6" id="KW-1133">Transmembrane helix</keyword>
<evidence type="ECO:0000256" key="2">
    <source>
        <dbReference type="ARBA" id="ARBA00022692"/>
    </source>
</evidence>
<protein>
    <recommendedName>
        <fullName evidence="7">TIR domain-containing protein</fullName>
    </recommendedName>
</protein>
<accession>A0A812CWE9</accession>
<dbReference type="GO" id="GO:0005886">
    <property type="term" value="C:plasma membrane"/>
    <property type="evidence" value="ECO:0007669"/>
    <property type="project" value="TreeGrafter"/>
</dbReference>
<sequence length="243" mass="28021">MKKASTCQETKKKKKEKLFLTDAGSFCTLNAEKVMCKCDDEWTGDTCNIPCKKNCTQGKCVIFLGNETCQCPNGFTSESNCTEKKPKSEVDDSKNDMFTSPIIIFLFVLPVVLLLVTALLIYVIWRKRVIFVMKIIYYLQKYEDTDGKLYDAFISFRSSKIDEFWVLQTLFPKLENEMGFKICVHFRDFLVGETISNNIIDAIEKSRRTILVVSPDYNSKQTLSLLLPIYLSGRLLVNYFTQF</sequence>
<comment type="subcellular location">
    <subcellularLocation>
        <location evidence="1">Membrane</location>
    </subcellularLocation>
</comment>
<feature type="transmembrane region" description="Helical" evidence="6">
    <location>
        <begin position="102"/>
        <end position="125"/>
    </location>
</feature>
<dbReference type="SUPFAM" id="SSF57184">
    <property type="entry name" value="Growth factor receptor domain"/>
    <property type="match status" value="1"/>
</dbReference>
<dbReference type="Pfam" id="PF01582">
    <property type="entry name" value="TIR"/>
    <property type="match status" value="1"/>
</dbReference>
<dbReference type="Gene3D" id="2.10.25.10">
    <property type="entry name" value="Laminin"/>
    <property type="match status" value="1"/>
</dbReference>
<dbReference type="InterPro" id="IPR035897">
    <property type="entry name" value="Toll_tir_struct_dom_sf"/>
</dbReference>
<evidence type="ECO:0000256" key="4">
    <source>
        <dbReference type="ARBA" id="ARBA00022989"/>
    </source>
</evidence>
<keyword evidence="2 6" id="KW-0812">Transmembrane</keyword>
<dbReference type="AlphaFoldDB" id="A0A812CWE9"/>
<dbReference type="PROSITE" id="PS50104">
    <property type="entry name" value="TIR"/>
    <property type="match status" value="1"/>
</dbReference>
<dbReference type="PROSITE" id="PS01186">
    <property type="entry name" value="EGF_2"/>
    <property type="match status" value="1"/>
</dbReference>
<dbReference type="InterPro" id="IPR009030">
    <property type="entry name" value="Growth_fac_rcpt_cys_sf"/>
</dbReference>
<name>A0A812CWE9_ACAPH</name>
<dbReference type="PANTHER" id="PTHR24365:SF541">
    <property type="entry name" value="PROTEIN TOLL-RELATED"/>
    <property type="match status" value="1"/>
</dbReference>
<dbReference type="EMBL" id="CAHIKZ030002108">
    <property type="protein sequence ID" value="CAE1281261.1"/>
    <property type="molecule type" value="Genomic_DNA"/>
</dbReference>
<feature type="domain" description="TIR" evidence="7">
    <location>
        <begin position="148"/>
        <end position="243"/>
    </location>
</feature>
<evidence type="ECO:0000313" key="9">
    <source>
        <dbReference type="Proteomes" id="UP000597762"/>
    </source>
</evidence>
<evidence type="ECO:0000256" key="1">
    <source>
        <dbReference type="ARBA" id="ARBA00004370"/>
    </source>
</evidence>
<dbReference type="InterPro" id="IPR000157">
    <property type="entry name" value="TIR_dom"/>
</dbReference>
<keyword evidence="3" id="KW-0732">Signal</keyword>
<comment type="caution">
    <text evidence="8">The sequence shown here is derived from an EMBL/GenBank/DDBJ whole genome shotgun (WGS) entry which is preliminary data.</text>
</comment>
<dbReference type="GO" id="GO:0007165">
    <property type="term" value="P:signal transduction"/>
    <property type="evidence" value="ECO:0007669"/>
    <property type="project" value="InterPro"/>
</dbReference>
<evidence type="ECO:0000256" key="6">
    <source>
        <dbReference type="SAM" id="Phobius"/>
    </source>
</evidence>
<organism evidence="8 9">
    <name type="scientific">Acanthosepion pharaonis</name>
    <name type="common">Pharaoh cuttlefish</name>
    <name type="synonym">Sepia pharaonis</name>
    <dbReference type="NCBI Taxonomy" id="158019"/>
    <lineage>
        <taxon>Eukaryota</taxon>
        <taxon>Metazoa</taxon>
        <taxon>Spiralia</taxon>
        <taxon>Lophotrochozoa</taxon>
        <taxon>Mollusca</taxon>
        <taxon>Cephalopoda</taxon>
        <taxon>Coleoidea</taxon>
        <taxon>Decapodiformes</taxon>
        <taxon>Sepiida</taxon>
        <taxon>Sepiina</taxon>
        <taxon>Sepiidae</taxon>
        <taxon>Acanthosepion</taxon>
    </lineage>
</organism>
<evidence type="ECO:0000256" key="5">
    <source>
        <dbReference type="ARBA" id="ARBA00023136"/>
    </source>
</evidence>
<dbReference type="Gene3D" id="3.40.50.10140">
    <property type="entry name" value="Toll/interleukin-1 receptor homology (TIR) domain"/>
    <property type="match status" value="1"/>
</dbReference>
<evidence type="ECO:0000256" key="3">
    <source>
        <dbReference type="ARBA" id="ARBA00022729"/>
    </source>
</evidence>
<proteinExistence type="predicted"/>
<dbReference type="InterPro" id="IPR000742">
    <property type="entry name" value="EGF"/>
</dbReference>
<dbReference type="OrthoDB" id="1421090at2759"/>
<dbReference type="SUPFAM" id="SSF52200">
    <property type="entry name" value="Toll/Interleukin receptor TIR domain"/>
    <property type="match status" value="1"/>
</dbReference>
<gene>
    <name evidence="8" type="ORF">SPHA_42792</name>
</gene>
<dbReference type="Proteomes" id="UP000597762">
    <property type="component" value="Unassembled WGS sequence"/>
</dbReference>
<dbReference type="GO" id="GO:0038023">
    <property type="term" value="F:signaling receptor activity"/>
    <property type="evidence" value="ECO:0007669"/>
    <property type="project" value="TreeGrafter"/>
</dbReference>
<keyword evidence="5 6" id="KW-0472">Membrane</keyword>
<dbReference type="PRINTS" id="PR01537">
    <property type="entry name" value="INTRLKN1R1F"/>
</dbReference>